<keyword evidence="3" id="KW-1185">Reference proteome</keyword>
<gene>
    <name evidence="2" type="ORF">CCH01_07070</name>
</gene>
<proteinExistence type="predicted"/>
<dbReference type="EMBL" id="LT799839">
    <property type="protein sequence ID" value="SLK14541.1"/>
    <property type="molecule type" value="Genomic_DNA"/>
</dbReference>
<feature type="domain" description="Acetyl xylan esterase" evidence="1">
    <location>
        <begin position="1"/>
        <end position="26"/>
    </location>
</feature>
<dbReference type="RefSeq" id="WP_145951873.1">
    <property type="nucleotide sequence ID" value="NZ_CBML010000006.1"/>
</dbReference>
<evidence type="ECO:0000313" key="3">
    <source>
        <dbReference type="Proteomes" id="UP000190476"/>
    </source>
</evidence>
<dbReference type="OrthoDB" id="9770528at2"/>
<reference evidence="3" key="1">
    <citation type="submission" date="2017-03" db="EMBL/GenBank/DDBJ databases">
        <authorList>
            <person name="Falquet L."/>
            <person name="Falquet L."/>
        </authorList>
    </citation>
    <scope>NUCLEOTIDE SEQUENCE [LARGE SCALE GENOMIC DNA]</scope>
</reference>
<sequence>MPMIDMSLEKLKEYRGISPKPDDINNHGQN</sequence>
<dbReference type="Pfam" id="PF05448">
    <property type="entry name" value="AXE1"/>
    <property type="match status" value="1"/>
</dbReference>
<accession>A0A1U6J2P6</accession>
<dbReference type="AlphaFoldDB" id="A0A1U6J2P6"/>
<name>A0A1U6J2P6_9CLOT</name>
<organism evidence="2 3">
    <name type="scientific">Clostridium chauvoei JF4335</name>
    <dbReference type="NCBI Taxonomy" id="1351755"/>
    <lineage>
        <taxon>Bacteria</taxon>
        <taxon>Bacillati</taxon>
        <taxon>Bacillota</taxon>
        <taxon>Clostridia</taxon>
        <taxon>Eubacteriales</taxon>
        <taxon>Clostridiaceae</taxon>
        <taxon>Clostridium</taxon>
    </lineage>
</organism>
<evidence type="ECO:0000313" key="2">
    <source>
        <dbReference type="EMBL" id="SLK14541.1"/>
    </source>
</evidence>
<evidence type="ECO:0000259" key="1">
    <source>
        <dbReference type="Pfam" id="PF05448"/>
    </source>
</evidence>
<protein>
    <recommendedName>
        <fullName evidence="1">Acetyl xylan esterase domain-containing protein</fullName>
    </recommendedName>
</protein>
<dbReference type="InterPro" id="IPR008391">
    <property type="entry name" value="AXE1_dom"/>
</dbReference>
<dbReference type="GeneID" id="66302915"/>
<dbReference type="Proteomes" id="UP000190476">
    <property type="component" value="Chromosome I"/>
</dbReference>